<keyword evidence="2" id="KW-0548">Nucleotidyltransferase</keyword>
<dbReference type="Pfam" id="PF00483">
    <property type="entry name" value="NTP_transferase"/>
    <property type="match status" value="1"/>
</dbReference>
<evidence type="ECO:0000313" key="3">
    <source>
        <dbReference type="Proteomes" id="UP000593737"/>
    </source>
</evidence>
<evidence type="ECO:0000313" key="2">
    <source>
        <dbReference type="EMBL" id="QPD05278.1"/>
    </source>
</evidence>
<dbReference type="GO" id="GO:0004475">
    <property type="term" value="F:mannose-1-phosphate guanylyltransferase (GTP) activity"/>
    <property type="evidence" value="ECO:0007669"/>
    <property type="project" value="TreeGrafter"/>
</dbReference>
<feature type="domain" description="Nucleotidyl transferase" evidence="1">
    <location>
        <begin position="13"/>
        <end position="298"/>
    </location>
</feature>
<dbReference type="PANTHER" id="PTHR46390:SF1">
    <property type="entry name" value="MANNOSE-1-PHOSPHATE GUANYLYLTRANSFERASE"/>
    <property type="match status" value="1"/>
</dbReference>
<dbReference type="Proteomes" id="UP000593737">
    <property type="component" value="Chromosome"/>
</dbReference>
<accession>A0A7S8FG75</accession>
<protein>
    <submittedName>
        <fullName evidence="2">Putative Mannose-1-phosphate guanylyltransferase (GDP)</fullName>
        <ecNumber evidence="2">2.7.7.22</ecNumber>
    </submittedName>
</protein>
<dbReference type="EC" id="2.7.7.22" evidence="2"/>
<dbReference type="Gene3D" id="3.90.550.10">
    <property type="entry name" value="Spore Coat Polysaccharide Biosynthesis Protein SpsA, Chain A"/>
    <property type="match status" value="1"/>
</dbReference>
<dbReference type="InterPro" id="IPR029044">
    <property type="entry name" value="Nucleotide-diphossugar_trans"/>
</dbReference>
<reference evidence="2 3" key="1">
    <citation type="journal article" date="2020" name="ISME J.">
        <title>Enrichment and physiological characterization of a novel comammox Nitrospira indicates ammonium inhibition of complete nitrification.</title>
        <authorList>
            <person name="Sakoula D."/>
            <person name="Koch H."/>
            <person name="Frank J."/>
            <person name="Jetten M.S.M."/>
            <person name="van Kessel M.A.H.J."/>
            <person name="Lucker S."/>
        </authorList>
    </citation>
    <scope>NUCLEOTIDE SEQUENCE [LARGE SCALE GENOMIC DNA]</scope>
    <source>
        <strain evidence="2">Comreactor17</strain>
    </source>
</reference>
<name>A0A7S8FG75_9BACT</name>
<dbReference type="InterPro" id="IPR005835">
    <property type="entry name" value="NTP_transferase_dom"/>
</dbReference>
<dbReference type="SUPFAM" id="SSF53448">
    <property type="entry name" value="Nucleotide-diphospho-sugar transferases"/>
    <property type="match status" value="1"/>
</dbReference>
<dbReference type="GO" id="GO:0008928">
    <property type="term" value="F:mannose-1-phosphate guanylyltransferase (GDP) activity"/>
    <property type="evidence" value="ECO:0007669"/>
    <property type="project" value="UniProtKB-EC"/>
</dbReference>
<dbReference type="KEGG" id="nkf:Nkreftii_003052"/>
<sequence>MTEQHTAGKHVWSIVLAGGEGERVKPFILRWLGRHRPKQYCAFVGSRSMFEHTVDRAAQIASLQQTVVVAARHHRPELSKQLLERPIRKLIHQPINRDTAAGIFLPLSYIRAHDPHGVVVIQPSDHFIYPERRFLETVQQSVTLAEAMPDRLLLLGIQPDRLETEYGWIQRGAQLNESSTNSVHAVSSFLEKPGISQADAALRAGGLWNTLILTAMVNTLWTAGEMCFPDMMPLFERLCSAWDTPDEATVLEDLYRDMPKHNFSSHLLQQTPDCVAVMELTGVLWSDWGKPERIAETIRRIGKTPTFPLNCLDRPFTPNPVPQRAKEMAKEVLATA</sequence>
<dbReference type="PANTHER" id="PTHR46390">
    <property type="entry name" value="MANNOSE-1-PHOSPHATE GUANYLYLTRANSFERASE"/>
    <property type="match status" value="1"/>
</dbReference>
<evidence type="ECO:0000259" key="1">
    <source>
        <dbReference type="Pfam" id="PF00483"/>
    </source>
</evidence>
<proteinExistence type="predicted"/>
<dbReference type="AlphaFoldDB" id="A0A7S8FG75"/>
<keyword evidence="2" id="KW-0808">Transferase</keyword>
<gene>
    <name evidence="2" type="ORF">Nkreftii_003052</name>
</gene>
<dbReference type="EMBL" id="CP047423">
    <property type="protein sequence ID" value="QPD05278.1"/>
    <property type="molecule type" value="Genomic_DNA"/>
</dbReference>
<organism evidence="2 3">
    <name type="scientific">Candidatus Nitrospira kreftii</name>
    <dbReference type="NCBI Taxonomy" id="2652173"/>
    <lineage>
        <taxon>Bacteria</taxon>
        <taxon>Pseudomonadati</taxon>
        <taxon>Nitrospirota</taxon>
        <taxon>Nitrospiria</taxon>
        <taxon>Nitrospirales</taxon>
        <taxon>Nitrospiraceae</taxon>
        <taxon>Nitrospira</taxon>
    </lineage>
</organism>
<dbReference type="InterPro" id="IPR051161">
    <property type="entry name" value="Mannose-6P_isomerase_type2"/>
</dbReference>
<dbReference type="GO" id="GO:0009298">
    <property type="term" value="P:GDP-mannose biosynthetic process"/>
    <property type="evidence" value="ECO:0007669"/>
    <property type="project" value="TreeGrafter"/>
</dbReference>